<organism evidence="11 12">
    <name type="scientific">Eschrichtius robustus</name>
    <name type="common">California gray whale</name>
    <name type="synonym">Eschrichtius gibbosus</name>
    <dbReference type="NCBI Taxonomy" id="9764"/>
    <lineage>
        <taxon>Eukaryota</taxon>
        <taxon>Metazoa</taxon>
        <taxon>Chordata</taxon>
        <taxon>Craniata</taxon>
        <taxon>Vertebrata</taxon>
        <taxon>Euteleostomi</taxon>
        <taxon>Mammalia</taxon>
        <taxon>Eutheria</taxon>
        <taxon>Laurasiatheria</taxon>
        <taxon>Artiodactyla</taxon>
        <taxon>Whippomorpha</taxon>
        <taxon>Cetacea</taxon>
        <taxon>Mysticeti</taxon>
        <taxon>Eschrichtiidae</taxon>
        <taxon>Eschrichtius</taxon>
    </lineage>
</organism>
<dbReference type="Gene3D" id="1.10.167.10">
    <property type="entry name" value="Regulator of G-protein Signalling 4, domain 2"/>
    <property type="match status" value="1"/>
</dbReference>
<dbReference type="CDD" id="cd08713">
    <property type="entry name" value="RGS_RGS3"/>
    <property type="match status" value="1"/>
</dbReference>
<dbReference type="Gene3D" id="1.10.196.10">
    <property type="match status" value="2"/>
</dbReference>
<feature type="compositionally biased region" description="Polar residues" evidence="9">
    <location>
        <begin position="50"/>
        <end position="67"/>
    </location>
</feature>
<dbReference type="FunFam" id="1.10.167.10:FF:000001">
    <property type="entry name" value="Putative regulator of g-protein signaling 12"/>
    <property type="match status" value="1"/>
</dbReference>
<evidence type="ECO:0000256" key="3">
    <source>
        <dbReference type="ARBA" id="ARBA00022553"/>
    </source>
</evidence>
<dbReference type="SUPFAM" id="SSF48097">
    <property type="entry name" value="Regulator of G-protein signaling, RGS"/>
    <property type="match status" value="1"/>
</dbReference>
<dbReference type="EMBL" id="JAIQCJ010001090">
    <property type="protein sequence ID" value="KAJ8792622.1"/>
    <property type="molecule type" value="Genomic_DNA"/>
</dbReference>
<evidence type="ECO:0000256" key="9">
    <source>
        <dbReference type="SAM" id="MobiDB-lite"/>
    </source>
</evidence>
<keyword evidence="2" id="KW-0488">Methylation</keyword>
<feature type="compositionally biased region" description="Basic and acidic residues" evidence="9">
    <location>
        <begin position="225"/>
        <end position="235"/>
    </location>
</feature>
<reference evidence="11 12" key="1">
    <citation type="submission" date="2022-11" db="EMBL/GenBank/DDBJ databases">
        <title>Whole genome sequence of Eschrichtius robustus ER-17-0199.</title>
        <authorList>
            <person name="Bruniche-Olsen A."/>
            <person name="Black A.N."/>
            <person name="Fields C.J."/>
            <person name="Walden K."/>
            <person name="Dewoody J.A."/>
        </authorList>
    </citation>
    <scope>NUCLEOTIDE SEQUENCE [LARGE SCALE GENOMIC DNA]</scope>
    <source>
        <strain evidence="11">ER-17-0199</strain>
        <tissue evidence="11">Blubber</tissue>
    </source>
</reference>
<dbReference type="PANTHER" id="PTHR46848:SF1">
    <property type="entry name" value="REGULATOR OF G-PROTEIN SIGNALING 3"/>
    <property type="match status" value="1"/>
</dbReference>
<dbReference type="GO" id="GO:0005737">
    <property type="term" value="C:cytoplasm"/>
    <property type="evidence" value="ECO:0007669"/>
    <property type="project" value="UniProtKB-ARBA"/>
</dbReference>
<feature type="region of interest" description="Disordered" evidence="9">
    <location>
        <begin position="1"/>
        <end position="251"/>
    </location>
</feature>
<dbReference type="FunFam" id="1.10.196.10:FF:000003">
    <property type="entry name" value="regulator of G-protein signaling 3 isoform X1"/>
    <property type="match status" value="1"/>
</dbReference>
<evidence type="ECO:0000256" key="7">
    <source>
        <dbReference type="ARBA" id="ARBA00055005"/>
    </source>
</evidence>
<dbReference type="SMART" id="SM00315">
    <property type="entry name" value="RGS"/>
    <property type="match status" value="1"/>
</dbReference>
<dbReference type="PANTHER" id="PTHR46848">
    <property type="entry name" value="REGULATOR OF G-PROTEIN SIGNALING 3"/>
    <property type="match status" value="1"/>
</dbReference>
<dbReference type="GO" id="GO:0005634">
    <property type="term" value="C:nucleus"/>
    <property type="evidence" value="ECO:0007669"/>
    <property type="project" value="UniProtKB-SubCell"/>
</dbReference>
<dbReference type="PROSITE" id="PS50132">
    <property type="entry name" value="RGS"/>
    <property type="match status" value="1"/>
</dbReference>
<dbReference type="FunFam" id="1.10.196.10:FF:000001">
    <property type="entry name" value="Regulator of G-protein signaling 8"/>
    <property type="match status" value="1"/>
</dbReference>
<evidence type="ECO:0000256" key="5">
    <source>
        <dbReference type="ARBA" id="ARBA00022843"/>
    </source>
</evidence>
<dbReference type="GO" id="GO:0009968">
    <property type="term" value="P:negative regulation of signal transduction"/>
    <property type="evidence" value="ECO:0007669"/>
    <property type="project" value="UniProtKB-KW"/>
</dbReference>
<keyword evidence="12" id="KW-1185">Reference proteome</keyword>
<comment type="subcellular location">
    <subcellularLocation>
        <location evidence="1">Nucleus</location>
    </subcellularLocation>
</comment>
<feature type="compositionally biased region" description="Acidic residues" evidence="9">
    <location>
        <begin position="198"/>
        <end position="224"/>
    </location>
</feature>
<keyword evidence="4" id="KW-0734">Signal transduction inhibitor</keyword>
<sequence>MFETEADEKREMPLEERKGPGAKDPSPSKDPSRGQDPPPGQDLPPKEDSSSSQEPSAGPESPSSKDSPSCKEYPPGQEPLPSKDSSPCQEHPTAPAFFPCQDLPTGQEPSPSQDPLIRKDLPDIQDPPAQDLPPRQDLPPSQDPLAAEPLAKETTSSGDPPAATGDSPVASRPNFVIPEVRLDNTYSQKAGAEGGSSGDEEDAEEAEEGEEGEEDEDEDTSDDNYGERGEAKRSSMIETGQGAEGGLSLRVQNSLRRRTHSEGSLLQEARGPCFASDTTLHCSDGEGTASTWAMPSPRTLKKELGRNGGSMHHLSLFFTGHRKAAAPAYPDCNVSVFSLQMSGADTAGDDDDASRKRKSKNLPAPLPPGTRVGNKSLGCSQQTVPGNKVGGPTAMLRGMYLTRNGNLQRRHTMKEAKDMKNKLGIFRRRNESPGAQPAGKADKVTKSFKPTSEEALKWGESLEKLLVHKYGLAVFQAFLRTEFSEENLEFWLACEDFKKVKSQSKMAAKAKKIFAEYIAIQACKEVNLDSYTREHTKDNLQSVTRGCFDLAQKRIFGLMEKDSYPRFLRSDLYLDLINQKKMSPPL</sequence>
<evidence type="ECO:0000256" key="1">
    <source>
        <dbReference type="ARBA" id="ARBA00004123"/>
    </source>
</evidence>
<dbReference type="InterPro" id="IPR036305">
    <property type="entry name" value="RGS_sf"/>
</dbReference>
<dbReference type="Pfam" id="PF00615">
    <property type="entry name" value="RGS"/>
    <property type="match status" value="1"/>
</dbReference>
<keyword evidence="5" id="KW-0832">Ubl conjugation</keyword>
<dbReference type="GO" id="GO:0005886">
    <property type="term" value="C:plasma membrane"/>
    <property type="evidence" value="ECO:0007669"/>
    <property type="project" value="UniProtKB-ARBA"/>
</dbReference>
<keyword evidence="3" id="KW-0597">Phosphoprotein</keyword>
<evidence type="ECO:0000313" key="11">
    <source>
        <dbReference type="EMBL" id="KAJ8792622.1"/>
    </source>
</evidence>
<dbReference type="PRINTS" id="PR01301">
    <property type="entry name" value="RGSPROTEIN"/>
</dbReference>
<comment type="function">
    <text evidence="7">Down-regulates signaling from heterotrimeric G-proteins by increasing the GTPase activity of the alpha subunits, thereby driving them into their inactive GDP-bound form. Down-regulates G-protein-mediated release of inositol phosphates and activation of MAP kinases.</text>
</comment>
<evidence type="ECO:0000256" key="8">
    <source>
        <dbReference type="ARBA" id="ARBA00070073"/>
    </source>
</evidence>
<comment type="caution">
    <text evidence="11">The sequence shown here is derived from an EMBL/GenBank/DDBJ whole genome shotgun (WGS) entry which is preliminary data.</text>
</comment>
<evidence type="ECO:0000256" key="4">
    <source>
        <dbReference type="ARBA" id="ARBA00022700"/>
    </source>
</evidence>
<name>A0AB34HND0_ESCRO</name>
<dbReference type="InterPro" id="IPR024066">
    <property type="entry name" value="RGS_subdom1/3"/>
</dbReference>
<dbReference type="InterPro" id="IPR044926">
    <property type="entry name" value="RGS_subdomain_2"/>
</dbReference>
<feature type="domain" description="RGS" evidence="10">
    <location>
        <begin position="461"/>
        <end position="577"/>
    </location>
</feature>
<evidence type="ECO:0000256" key="6">
    <source>
        <dbReference type="ARBA" id="ARBA00023242"/>
    </source>
</evidence>
<protein>
    <recommendedName>
        <fullName evidence="8">Regulator of G-protein signaling 3</fullName>
    </recommendedName>
</protein>
<proteinExistence type="predicted"/>
<feature type="compositionally biased region" description="Basic and acidic residues" evidence="9">
    <location>
        <begin position="7"/>
        <end position="33"/>
    </location>
</feature>
<feature type="region of interest" description="Disordered" evidence="9">
    <location>
        <begin position="345"/>
        <end position="392"/>
    </location>
</feature>
<evidence type="ECO:0000313" key="12">
    <source>
        <dbReference type="Proteomes" id="UP001159641"/>
    </source>
</evidence>
<dbReference type="Proteomes" id="UP001159641">
    <property type="component" value="Unassembled WGS sequence"/>
</dbReference>
<evidence type="ECO:0000259" key="10">
    <source>
        <dbReference type="PROSITE" id="PS50132"/>
    </source>
</evidence>
<dbReference type="InterPro" id="IPR016137">
    <property type="entry name" value="RGS"/>
</dbReference>
<gene>
    <name evidence="11" type="ORF">J1605_019841</name>
</gene>
<accession>A0AB34HND0</accession>
<dbReference type="AlphaFoldDB" id="A0AB34HND0"/>
<evidence type="ECO:0000256" key="2">
    <source>
        <dbReference type="ARBA" id="ARBA00022481"/>
    </source>
</evidence>
<keyword evidence="6" id="KW-0539">Nucleus</keyword>
<dbReference type="InterPro" id="IPR034951">
    <property type="entry name" value="RGS_RGS3"/>
</dbReference>